<keyword evidence="1" id="KW-0812">Transmembrane</keyword>
<evidence type="ECO:0000313" key="3">
    <source>
        <dbReference type="Proteomes" id="UP000239156"/>
    </source>
</evidence>
<name>A0A2S4W4K4_9BASI</name>
<evidence type="ECO:0000313" key="2">
    <source>
        <dbReference type="EMBL" id="POW16646.1"/>
    </source>
</evidence>
<accession>A0A2S4W4K4</accession>
<keyword evidence="1" id="KW-1133">Transmembrane helix</keyword>
<feature type="transmembrane region" description="Helical" evidence="1">
    <location>
        <begin position="53"/>
        <end position="75"/>
    </location>
</feature>
<dbReference type="VEuPathDB" id="FungiDB:PSTT_01132"/>
<evidence type="ECO:0000256" key="1">
    <source>
        <dbReference type="SAM" id="Phobius"/>
    </source>
</evidence>
<sequence>MVVLTSLLPLPTVPSAIDSNSSSVMIADQLVRECVKCSTGCLSRTCSNNNLSLLFNSIIILIPLAISALIVPDWLSLTFLSGSSRADVFALDFWVRPSPSSTSS</sequence>
<protein>
    <submittedName>
        <fullName evidence="2">Uncharacterized protein</fullName>
    </submittedName>
</protein>
<dbReference type="VEuPathDB" id="FungiDB:PSHT_00447"/>
<keyword evidence="1" id="KW-0472">Membrane</keyword>
<reference evidence="2" key="1">
    <citation type="submission" date="2017-12" db="EMBL/GenBank/DDBJ databases">
        <title>Gene loss provides genomic basis for host adaptation in cereal stripe rust fungi.</title>
        <authorList>
            <person name="Xia C."/>
        </authorList>
    </citation>
    <scope>NUCLEOTIDE SEQUENCE [LARGE SCALE GENOMIC DNA]</scope>
    <source>
        <strain evidence="2">93-210</strain>
    </source>
</reference>
<organism evidence="2 3">
    <name type="scientific">Puccinia striiformis</name>
    <dbReference type="NCBI Taxonomy" id="27350"/>
    <lineage>
        <taxon>Eukaryota</taxon>
        <taxon>Fungi</taxon>
        <taxon>Dikarya</taxon>
        <taxon>Basidiomycota</taxon>
        <taxon>Pucciniomycotina</taxon>
        <taxon>Pucciniomycetes</taxon>
        <taxon>Pucciniales</taxon>
        <taxon>Pucciniaceae</taxon>
        <taxon>Puccinia</taxon>
    </lineage>
</organism>
<keyword evidence="3" id="KW-1185">Reference proteome</keyword>
<dbReference type="EMBL" id="PKSL01000006">
    <property type="protein sequence ID" value="POW16646.1"/>
    <property type="molecule type" value="Genomic_DNA"/>
</dbReference>
<dbReference type="Proteomes" id="UP000239156">
    <property type="component" value="Unassembled WGS sequence"/>
</dbReference>
<gene>
    <name evidence="2" type="ORF">PSTT_01132</name>
</gene>
<proteinExistence type="predicted"/>
<comment type="caution">
    <text evidence="2">The sequence shown here is derived from an EMBL/GenBank/DDBJ whole genome shotgun (WGS) entry which is preliminary data.</text>
</comment>
<dbReference type="AlphaFoldDB" id="A0A2S4W4K4"/>